<accession>A0ACB7V7R6</accession>
<proteinExistence type="predicted"/>
<keyword evidence="2" id="KW-1185">Reference proteome</keyword>
<organism evidence="1 2">
    <name type="scientific">Dioscorea alata</name>
    <name type="common">Purple yam</name>
    <dbReference type="NCBI Taxonomy" id="55571"/>
    <lineage>
        <taxon>Eukaryota</taxon>
        <taxon>Viridiplantae</taxon>
        <taxon>Streptophyta</taxon>
        <taxon>Embryophyta</taxon>
        <taxon>Tracheophyta</taxon>
        <taxon>Spermatophyta</taxon>
        <taxon>Magnoliopsida</taxon>
        <taxon>Liliopsida</taxon>
        <taxon>Dioscoreales</taxon>
        <taxon>Dioscoreaceae</taxon>
        <taxon>Dioscorea</taxon>
    </lineage>
</organism>
<evidence type="ECO:0000313" key="2">
    <source>
        <dbReference type="Proteomes" id="UP000827976"/>
    </source>
</evidence>
<dbReference type="EMBL" id="CM037021">
    <property type="protein sequence ID" value="KAH7669541.1"/>
    <property type="molecule type" value="Genomic_DNA"/>
</dbReference>
<dbReference type="Proteomes" id="UP000827976">
    <property type="component" value="Chromosome 11"/>
</dbReference>
<comment type="caution">
    <text evidence="1">The sequence shown here is derived from an EMBL/GenBank/DDBJ whole genome shotgun (WGS) entry which is preliminary data.</text>
</comment>
<reference evidence="2" key="1">
    <citation type="journal article" date="2022" name="Nat. Commun.">
        <title>Chromosome evolution and the genetic basis of agronomically important traits in greater yam.</title>
        <authorList>
            <person name="Bredeson J.V."/>
            <person name="Lyons J.B."/>
            <person name="Oniyinde I.O."/>
            <person name="Okereke N.R."/>
            <person name="Kolade O."/>
            <person name="Nnabue I."/>
            <person name="Nwadili C.O."/>
            <person name="Hribova E."/>
            <person name="Parker M."/>
            <person name="Nwogha J."/>
            <person name="Shu S."/>
            <person name="Carlson J."/>
            <person name="Kariba R."/>
            <person name="Muthemba S."/>
            <person name="Knop K."/>
            <person name="Barton G.J."/>
            <person name="Sherwood A.V."/>
            <person name="Lopez-Montes A."/>
            <person name="Asiedu R."/>
            <person name="Jamnadass R."/>
            <person name="Muchugi A."/>
            <person name="Goodstein D."/>
            <person name="Egesi C.N."/>
            <person name="Featherston J."/>
            <person name="Asfaw A."/>
            <person name="Simpson G.G."/>
            <person name="Dolezel J."/>
            <person name="Hendre P.S."/>
            <person name="Van Deynze A."/>
            <person name="Kumar P.L."/>
            <person name="Obidiegwu J.E."/>
            <person name="Bhattacharjee R."/>
            <person name="Rokhsar D.S."/>
        </authorList>
    </citation>
    <scope>NUCLEOTIDE SEQUENCE [LARGE SCALE GENOMIC DNA]</scope>
    <source>
        <strain evidence="2">cv. TDa95/00328</strain>
    </source>
</reference>
<sequence>MSVSPELKNVMPNYTFSCLAENQALIPLVTRDVDYIYRTPQSKENKIPEVGLSCPPPAPKKPRPVAVLCKRKLSELEFFKVEAEEMDRLFLSNANKKKKINNNNKYKKELHQ</sequence>
<evidence type="ECO:0000313" key="1">
    <source>
        <dbReference type="EMBL" id="KAH7669541.1"/>
    </source>
</evidence>
<protein>
    <submittedName>
        <fullName evidence="1">Uncharacterized protein</fullName>
    </submittedName>
</protein>
<gene>
    <name evidence="1" type="ORF">IHE45_11G084900</name>
</gene>
<name>A0ACB7V7R6_DIOAL</name>